<sequence length="488" mass="54680">MGHSGELSVLLFIRSSCKGPLANFQCHQQTVLREHSSSSFNVGITNGQRRGMRLWGVMFERCARCYCSWLAGPLFEKSLYTLYSARYSVANFSTLIARSPNSIFFKYSASSQKLLNKSCIGYVDSRYRFLSNFPKPSVSTVEHETESIVDPHKKLNSPNFMQPSGKVKPESGKKAPSRLRSSVDNKSAMAAFEHCIALTRNRDFANYIAALLMPTEVQPSIFALLAFNVELAVIRDQIERNTGTTGIYRLQFWKDTIETIYGHREGPIAKQPVALALQCFVHDVDMNLLSCLVLARQQTLGDRPFKSIEAVQQYGVDTYGALMKLLMRVLVQNKERMMREIGKPISVVINEEALEVVDLLAGAMALITLLRSSIPLLSRGIILLPDDFMHLHGLSADSFYRRAKPEALKSLAKDITLLASSLLDRSRKQRDEVPCVVRSALLASGATVEHLIFCLQFVDAICISRNLEICLAKDLNLRSSMMRCTMKS</sequence>
<evidence type="ECO:0000313" key="3">
    <source>
        <dbReference type="WBParaSite" id="PgR021_g105_t02"/>
    </source>
</evidence>
<keyword evidence="2" id="KW-1185">Reference proteome</keyword>
<name>A0A915B1M0_PARUN</name>
<feature type="compositionally biased region" description="Basic and acidic residues" evidence="1">
    <location>
        <begin position="144"/>
        <end position="153"/>
    </location>
</feature>
<dbReference type="SUPFAM" id="SSF48576">
    <property type="entry name" value="Terpenoid synthases"/>
    <property type="match status" value="1"/>
</dbReference>
<proteinExistence type="predicted"/>
<dbReference type="Proteomes" id="UP000887569">
    <property type="component" value="Unplaced"/>
</dbReference>
<dbReference type="InterPro" id="IPR002060">
    <property type="entry name" value="Squ/phyt_synthse"/>
</dbReference>
<accession>A0A915B1M0</accession>
<dbReference type="WBParaSite" id="PgR021_g105_t02">
    <property type="protein sequence ID" value="PgR021_g105_t02"/>
    <property type="gene ID" value="PgR021_g105"/>
</dbReference>
<evidence type="ECO:0000313" key="2">
    <source>
        <dbReference type="Proteomes" id="UP000887569"/>
    </source>
</evidence>
<dbReference type="AlphaFoldDB" id="A0A915B1M0"/>
<dbReference type="InterPro" id="IPR008949">
    <property type="entry name" value="Isoprenoid_synthase_dom_sf"/>
</dbReference>
<evidence type="ECO:0000256" key="1">
    <source>
        <dbReference type="SAM" id="MobiDB-lite"/>
    </source>
</evidence>
<dbReference type="Pfam" id="PF00494">
    <property type="entry name" value="SQS_PSY"/>
    <property type="match status" value="1"/>
</dbReference>
<organism evidence="2 3">
    <name type="scientific">Parascaris univalens</name>
    <name type="common">Nematode worm</name>
    <dbReference type="NCBI Taxonomy" id="6257"/>
    <lineage>
        <taxon>Eukaryota</taxon>
        <taxon>Metazoa</taxon>
        <taxon>Ecdysozoa</taxon>
        <taxon>Nematoda</taxon>
        <taxon>Chromadorea</taxon>
        <taxon>Rhabditida</taxon>
        <taxon>Spirurina</taxon>
        <taxon>Ascaridomorpha</taxon>
        <taxon>Ascaridoidea</taxon>
        <taxon>Ascarididae</taxon>
        <taxon>Parascaris</taxon>
    </lineage>
</organism>
<reference evidence="3" key="1">
    <citation type="submission" date="2022-11" db="UniProtKB">
        <authorList>
            <consortium name="WormBaseParasite"/>
        </authorList>
    </citation>
    <scope>IDENTIFICATION</scope>
</reference>
<dbReference type="Gene3D" id="1.10.600.10">
    <property type="entry name" value="Farnesyl Diphosphate Synthase"/>
    <property type="match status" value="1"/>
</dbReference>
<feature type="region of interest" description="Disordered" evidence="1">
    <location>
        <begin position="144"/>
        <end position="180"/>
    </location>
</feature>
<protein>
    <submittedName>
        <fullName evidence="3">Uncharacterized protein</fullName>
    </submittedName>
</protein>